<dbReference type="Proteomes" id="UP000311382">
    <property type="component" value="Unassembled WGS sequence"/>
</dbReference>
<reference evidence="1 2" key="1">
    <citation type="submission" date="2019-03" db="EMBL/GenBank/DDBJ databases">
        <title>Rhodosporidium diobovatum UCD-FST 08-225 genome sequencing, assembly, and annotation.</title>
        <authorList>
            <person name="Fakankun I.U."/>
            <person name="Fristensky B."/>
            <person name="Levin D.B."/>
        </authorList>
    </citation>
    <scope>NUCLEOTIDE SEQUENCE [LARGE SCALE GENOMIC DNA]</scope>
    <source>
        <strain evidence="1 2">UCD-FST 08-225</strain>
    </source>
</reference>
<sequence>MYMGSAASLARSLHSSRPRLLPAAARMSSLAAVPAYLLHAPFLTLEHPTLPNRRATPSTLLQRTLPPAPLYYLHPAPPTPPGTAPPVLSVSPTAPLKGRISTVYRATSPTGAKVVLKYGHDALALLREADEVFVNLPGGGGLPIPTFWGIFEGNIEPDQPRGLVMVLEDCGEPIEGGFEALSRDERCG</sequence>
<organism evidence="1 2">
    <name type="scientific">Rhodotorula diobovata</name>
    <dbReference type="NCBI Taxonomy" id="5288"/>
    <lineage>
        <taxon>Eukaryota</taxon>
        <taxon>Fungi</taxon>
        <taxon>Dikarya</taxon>
        <taxon>Basidiomycota</taxon>
        <taxon>Pucciniomycotina</taxon>
        <taxon>Microbotryomycetes</taxon>
        <taxon>Sporidiobolales</taxon>
        <taxon>Sporidiobolaceae</taxon>
        <taxon>Rhodotorula</taxon>
    </lineage>
</organism>
<evidence type="ECO:0000313" key="2">
    <source>
        <dbReference type="Proteomes" id="UP000311382"/>
    </source>
</evidence>
<proteinExistence type="predicted"/>
<name>A0A5C5G2A9_9BASI</name>
<protein>
    <submittedName>
        <fullName evidence="1">Uncharacterized protein</fullName>
    </submittedName>
</protein>
<dbReference type="EMBL" id="SOZI01000013">
    <property type="protein sequence ID" value="TNY23263.1"/>
    <property type="molecule type" value="Genomic_DNA"/>
</dbReference>
<evidence type="ECO:0000313" key="1">
    <source>
        <dbReference type="EMBL" id="TNY23263.1"/>
    </source>
</evidence>
<dbReference type="STRING" id="5288.A0A5C5G2A9"/>
<gene>
    <name evidence="1" type="ORF">DMC30DRAFT_389964</name>
</gene>
<dbReference type="OrthoDB" id="2523927at2759"/>
<accession>A0A5C5G2A9</accession>
<comment type="caution">
    <text evidence="1">The sequence shown here is derived from an EMBL/GenBank/DDBJ whole genome shotgun (WGS) entry which is preliminary data.</text>
</comment>
<keyword evidence="2" id="KW-1185">Reference proteome</keyword>
<dbReference type="AlphaFoldDB" id="A0A5C5G2A9"/>